<dbReference type="SUPFAM" id="SSF46689">
    <property type="entry name" value="Homeodomain-like"/>
    <property type="match status" value="2"/>
</dbReference>
<keyword evidence="4" id="KW-0597">Phosphoprotein</keyword>
<keyword evidence="3" id="KW-0804">Transcription</keyword>
<evidence type="ECO:0000256" key="3">
    <source>
        <dbReference type="ARBA" id="ARBA00023163"/>
    </source>
</evidence>
<dbReference type="PROSITE" id="PS50110">
    <property type="entry name" value="RESPONSE_REGULATORY"/>
    <property type="match status" value="1"/>
</dbReference>
<evidence type="ECO:0000256" key="2">
    <source>
        <dbReference type="ARBA" id="ARBA00023125"/>
    </source>
</evidence>
<dbReference type="Gene3D" id="3.40.50.2300">
    <property type="match status" value="1"/>
</dbReference>
<evidence type="ECO:0000259" key="5">
    <source>
        <dbReference type="PROSITE" id="PS01124"/>
    </source>
</evidence>
<dbReference type="SMART" id="SM00448">
    <property type="entry name" value="REC"/>
    <property type="match status" value="1"/>
</dbReference>
<keyword evidence="1" id="KW-0805">Transcription regulation</keyword>
<evidence type="ECO:0000259" key="6">
    <source>
        <dbReference type="PROSITE" id="PS50110"/>
    </source>
</evidence>
<name>A0ABT8HXT3_9BACL</name>
<dbReference type="Pfam" id="PF00072">
    <property type="entry name" value="Response_reg"/>
    <property type="match status" value="1"/>
</dbReference>
<sequence>MNVLIVDDEPLEIEQLHYLIQEQYPAWNLYGAEDAAQAKRMLEEHSIDLALLDIHLPGESGLDLCVYIKEQYETECIMVTAFEDFQYAKQALQLHVFDYIVKPVISREFYLALEKFVKTFGYLEKVSPSIEKVIQLIHNGYETKLNLKELADKVHMAPNYLSRKFSEEVGMNFQEYVISYRITKAKSLLKQQPGWSIHQVSEKSGFTSLHHFSSTFKKIVQLSPSQYRESLQHD</sequence>
<dbReference type="PROSITE" id="PS00041">
    <property type="entry name" value="HTH_ARAC_FAMILY_1"/>
    <property type="match status" value="1"/>
</dbReference>
<dbReference type="RefSeq" id="WP_301166103.1">
    <property type="nucleotide sequence ID" value="NZ_JAUHTR010000005.1"/>
</dbReference>
<dbReference type="InterPro" id="IPR020449">
    <property type="entry name" value="Tscrpt_reg_AraC-type_HTH"/>
</dbReference>
<dbReference type="InterPro" id="IPR001789">
    <property type="entry name" value="Sig_transdc_resp-reg_receiver"/>
</dbReference>
<dbReference type="SUPFAM" id="SSF52172">
    <property type="entry name" value="CheY-like"/>
    <property type="match status" value="1"/>
</dbReference>
<comment type="caution">
    <text evidence="7">The sequence shown here is derived from an EMBL/GenBank/DDBJ whole genome shotgun (WGS) entry which is preliminary data.</text>
</comment>
<dbReference type="Proteomes" id="UP001172721">
    <property type="component" value="Unassembled WGS sequence"/>
</dbReference>
<dbReference type="InterPro" id="IPR011006">
    <property type="entry name" value="CheY-like_superfamily"/>
</dbReference>
<keyword evidence="2" id="KW-0238">DNA-binding</keyword>
<reference evidence="7" key="1">
    <citation type="submission" date="2023-07" db="EMBL/GenBank/DDBJ databases">
        <title>Fictibacillus sp. isolated from freshwater pond.</title>
        <authorList>
            <person name="Kirdat K."/>
            <person name="Bhat A."/>
            <person name="Mourya A."/>
            <person name="Yadav A."/>
        </authorList>
    </citation>
    <scope>NUCLEOTIDE SEQUENCE</scope>
    <source>
        <strain evidence="7">NE201</strain>
    </source>
</reference>
<dbReference type="PANTHER" id="PTHR43280">
    <property type="entry name" value="ARAC-FAMILY TRANSCRIPTIONAL REGULATOR"/>
    <property type="match status" value="1"/>
</dbReference>
<protein>
    <submittedName>
        <fullName evidence="7">Response regulator</fullName>
    </submittedName>
</protein>
<gene>
    <name evidence="7" type="ORF">QYB97_11270</name>
</gene>
<dbReference type="PRINTS" id="PR00032">
    <property type="entry name" value="HTHARAC"/>
</dbReference>
<dbReference type="InterPro" id="IPR018060">
    <property type="entry name" value="HTH_AraC"/>
</dbReference>
<dbReference type="CDD" id="cd17536">
    <property type="entry name" value="REC_YesN-like"/>
    <property type="match status" value="1"/>
</dbReference>
<evidence type="ECO:0000313" key="8">
    <source>
        <dbReference type="Proteomes" id="UP001172721"/>
    </source>
</evidence>
<organism evidence="7 8">
    <name type="scientific">Fictibacillus fluitans</name>
    <dbReference type="NCBI Taxonomy" id="3058422"/>
    <lineage>
        <taxon>Bacteria</taxon>
        <taxon>Bacillati</taxon>
        <taxon>Bacillota</taxon>
        <taxon>Bacilli</taxon>
        <taxon>Bacillales</taxon>
        <taxon>Fictibacillaceae</taxon>
        <taxon>Fictibacillus</taxon>
    </lineage>
</organism>
<dbReference type="Pfam" id="PF12833">
    <property type="entry name" value="HTH_18"/>
    <property type="match status" value="1"/>
</dbReference>
<dbReference type="PANTHER" id="PTHR43280:SF10">
    <property type="entry name" value="REGULATORY PROTEIN POCR"/>
    <property type="match status" value="1"/>
</dbReference>
<evidence type="ECO:0000256" key="1">
    <source>
        <dbReference type="ARBA" id="ARBA00023015"/>
    </source>
</evidence>
<feature type="modified residue" description="4-aspartylphosphate" evidence="4">
    <location>
        <position position="53"/>
    </location>
</feature>
<feature type="domain" description="Response regulatory" evidence="6">
    <location>
        <begin position="2"/>
        <end position="117"/>
    </location>
</feature>
<proteinExistence type="predicted"/>
<dbReference type="InterPro" id="IPR009057">
    <property type="entry name" value="Homeodomain-like_sf"/>
</dbReference>
<dbReference type="SMART" id="SM00342">
    <property type="entry name" value="HTH_ARAC"/>
    <property type="match status" value="1"/>
</dbReference>
<evidence type="ECO:0000256" key="4">
    <source>
        <dbReference type="PROSITE-ProRule" id="PRU00169"/>
    </source>
</evidence>
<dbReference type="InterPro" id="IPR018062">
    <property type="entry name" value="HTH_AraC-typ_CS"/>
</dbReference>
<dbReference type="Gene3D" id="1.10.10.60">
    <property type="entry name" value="Homeodomain-like"/>
    <property type="match status" value="2"/>
</dbReference>
<dbReference type="EMBL" id="JAUHTR010000005">
    <property type="protein sequence ID" value="MDN4525062.1"/>
    <property type="molecule type" value="Genomic_DNA"/>
</dbReference>
<accession>A0ABT8HXT3</accession>
<evidence type="ECO:0000313" key="7">
    <source>
        <dbReference type="EMBL" id="MDN4525062.1"/>
    </source>
</evidence>
<dbReference type="PROSITE" id="PS01124">
    <property type="entry name" value="HTH_ARAC_FAMILY_2"/>
    <property type="match status" value="1"/>
</dbReference>
<feature type="domain" description="HTH araC/xylS-type" evidence="5">
    <location>
        <begin position="131"/>
        <end position="230"/>
    </location>
</feature>
<keyword evidence="8" id="KW-1185">Reference proteome</keyword>